<gene>
    <name evidence="2" type="ORF">GCM10022419_089530</name>
</gene>
<dbReference type="InterPro" id="IPR057702">
    <property type="entry name" value="DUF7942"/>
</dbReference>
<sequence>MSWIGTRIRNRENGRRAALAAGSYLAVVVVTAGVAEYVSLTAGAPIGPGVVLVVITFPTSLPILIPALSGIGGNALDGDVLLVTLVGCGVLQAWLLWLLLRGSRIR</sequence>
<organism evidence="2 3">
    <name type="scientific">Nonomuraea rosea</name>
    <dbReference type="NCBI Taxonomy" id="638574"/>
    <lineage>
        <taxon>Bacteria</taxon>
        <taxon>Bacillati</taxon>
        <taxon>Actinomycetota</taxon>
        <taxon>Actinomycetes</taxon>
        <taxon>Streptosporangiales</taxon>
        <taxon>Streptosporangiaceae</taxon>
        <taxon>Nonomuraea</taxon>
    </lineage>
</organism>
<dbReference type="NCBIfam" id="NF046119">
    <property type="entry name" value="memb_SCO4225"/>
    <property type="match status" value="1"/>
</dbReference>
<dbReference type="RefSeq" id="WP_345571908.1">
    <property type="nucleotide sequence ID" value="NZ_BAABDQ010000027.1"/>
</dbReference>
<name>A0ABP6YWV8_9ACTN</name>
<evidence type="ECO:0000313" key="3">
    <source>
        <dbReference type="Proteomes" id="UP001500630"/>
    </source>
</evidence>
<feature type="transmembrane region" description="Helical" evidence="1">
    <location>
        <begin position="21"/>
        <end position="40"/>
    </location>
</feature>
<keyword evidence="3" id="KW-1185">Reference proteome</keyword>
<feature type="transmembrane region" description="Helical" evidence="1">
    <location>
        <begin position="46"/>
        <end position="68"/>
    </location>
</feature>
<keyword evidence="1" id="KW-0472">Membrane</keyword>
<dbReference type="Pfam" id="PF25637">
    <property type="entry name" value="DUF7942"/>
    <property type="match status" value="1"/>
</dbReference>
<accession>A0ABP6YWV8</accession>
<feature type="transmembrane region" description="Helical" evidence="1">
    <location>
        <begin position="80"/>
        <end position="100"/>
    </location>
</feature>
<protein>
    <submittedName>
        <fullName evidence="2">Uncharacterized protein</fullName>
    </submittedName>
</protein>
<proteinExistence type="predicted"/>
<keyword evidence="1" id="KW-0812">Transmembrane</keyword>
<evidence type="ECO:0000256" key="1">
    <source>
        <dbReference type="SAM" id="Phobius"/>
    </source>
</evidence>
<dbReference type="Proteomes" id="UP001500630">
    <property type="component" value="Unassembled WGS sequence"/>
</dbReference>
<keyword evidence="1" id="KW-1133">Transmembrane helix</keyword>
<comment type="caution">
    <text evidence="2">The sequence shown here is derived from an EMBL/GenBank/DDBJ whole genome shotgun (WGS) entry which is preliminary data.</text>
</comment>
<evidence type="ECO:0000313" key="2">
    <source>
        <dbReference type="EMBL" id="GAA3592706.1"/>
    </source>
</evidence>
<dbReference type="EMBL" id="BAABDQ010000027">
    <property type="protein sequence ID" value="GAA3592706.1"/>
    <property type="molecule type" value="Genomic_DNA"/>
</dbReference>
<reference evidence="3" key="1">
    <citation type="journal article" date="2019" name="Int. J. Syst. Evol. Microbiol.">
        <title>The Global Catalogue of Microorganisms (GCM) 10K type strain sequencing project: providing services to taxonomists for standard genome sequencing and annotation.</title>
        <authorList>
            <consortium name="The Broad Institute Genomics Platform"/>
            <consortium name="The Broad Institute Genome Sequencing Center for Infectious Disease"/>
            <person name="Wu L."/>
            <person name="Ma J."/>
        </authorList>
    </citation>
    <scope>NUCLEOTIDE SEQUENCE [LARGE SCALE GENOMIC DNA]</scope>
    <source>
        <strain evidence="3">JCM 17326</strain>
    </source>
</reference>